<gene>
    <name evidence="1" type="ORF">ElyMa_001035300</name>
</gene>
<protein>
    <submittedName>
        <fullName evidence="1">Uncharacterized protein</fullName>
    </submittedName>
</protein>
<evidence type="ECO:0000313" key="2">
    <source>
        <dbReference type="Proteomes" id="UP000762676"/>
    </source>
</evidence>
<comment type="caution">
    <text evidence="1">The sequence shown here is derived from an EMBL/GenBank/DDBJ whole genome shotgun (WGS) entry which is preliminary data.</text>
</comment>
<keyword evidence="2" id="KW-1185">Reference proteome</keyword>
<name>A0AAV4HND5_9GAST</name>
<dbReference type="Proteomes" id="UP000762676">
    <property type="component" value="Unassembled WGS sequence"/>
</dbReference>
<reference evidence="1 2" key="1">
    <citation type="journal article" date="2021" name="Elife">
        <title>Chloroplast acquisition without the gene transfer in kleptoplastic sea slugs, Plakobranchus ocellatus.</title>
        <authorList>
            <person name="Maeda T."/>
            <person name="Takahashi S."/>
            <person name="Yoshida T."/>
            <person name="Shimamura S."/>
            <person name="Takaki Y."/>
            <person name="Nagai Y."/>
            <person name="Toyoda A."/>
            <person name="Suzuki Y."/>
            <person name="Arimoto A."/>
            <person name="Ishii H."/>
            <person name="Satoh N."/>
            <person name="Nishiyama T."/>
            <person name="Hasebe M."/>
            <person name="Maruyama T."/>
            <person name="Minagawa J."/>
            <person name="Obokata J."/>
            <person name="Shigenobu S."/>
        </authorList>
    </citation>
    <scope>NUCLEOTIDE SEQUENCE [LARGE SCALE GENOMIC DNA]</scope>
</reference>
<accession>A0AAV4HND5</accession>
<evidence type="ECO:0000313" key="1">
    <source>
        <dbReference type="EMBL" id="GFR99079.1"/>
    </source>
</evidence>
<sequence length="110" mass="12256">MAHIKTKGQWIMPGRKVWLHPGIGPLVLKWVVIPFISSVSPAGQCQDYPKDFTCDDQVKRAKAAHISQPPFKNNRSAKQGFFPLKLQTSIVTLGDSVVVTQHLHCPVIML</sequence>
<dbReference type="EMBL" id="BMAT01002104">
    <property type="protein sequence ID" value="GFR99079.1"/>
    <property type="molecule type" value="Genomic_DNA"/>
</dbReference>
<organism evidence="1 2">
    <name type="scientific">Elysia marginata</name>
    <dbReference type="NCBI Taxonomy" id="1093978"/>
    <lineage>
        <taxon>Eukaryota</taxon>
        <taxon>Metazoa</taxon>
        <taxon>Spiralia</taxon>
        <taxon>Lophotrochozoa</taxon>
        <taxon>Mollusca</taxon>
        <taxon>Gastropoda</taxon>
        <taxon>Heterobranchia</taxon>
        <taxon>Euthyneura</taxon>
        <taxon>Panpulmonata</taxon>
        <taxon>Sacoglossa</taxon>
        <taxon>Placobranchoidea</taxon>
        <taxon>Plakobranchidae</taxon>
        <taxon>Elysia</taxon>
    </lineage>
</organism>
<dbReference type="AlphaFoldDB" id="A0AAV4HND5"/>
<proteinExistence type="predicted"/>